<dbReference type="EMBL" id="BCMY01000002">
    <property type="protein sequence ID" value="GAQ37016.1"/>
    <property type="molecule type" value="Genomic_DNA"/>
</dbReference>
<dbReference type="NCBIfam" id="TIGR00152">
    <property type="entry name" value="dephospho-CoA kinase"/>
    <property type="match status" value="1"/>
</dbReference>
<dbReference type="GO" id="GO:0005524">
    <property type="term" value="F:ATP binding"/>
    <property type="evidence" value="ECO:0007669"/>
    <property type="project" value="UniProtKB-KW"/>
</dbReference>
<dbReference type="OrthoDB" id="4399046at2759"/>
<dbReference type="VEuPathDB" id="FungiDB:ASPNIDRAFT2_1175305"/>
<protein>
    <submittedName>
        <fullName evidence="4">Similar to An02g11220</fullName>
    </submittedName>
</protein>
<sequence>MLIIGLTGSIATGKSTVSSILSAAPYSLPIIDTDLIARKVVEPGTPGYKAIVNYFGPTTPDLLLPASDPNDTTATTNRPLNRPALGRRVFGTTEARKRDRAILNKIVHPAVRREVYKALLYYYVRGHWAVVLDVPLLFESGMDLLCGTVMVVGVSDPTVQMERLRKRDAHLTAEDAENRVRSQGDVKGKVERAEYRGVKSARGVVVWNDGDKGELEMVGLDVVVGAPGGCSGCDVEFGGEFLVEEGVGEEGEGGEGKVVGIAMAMGVRYYSWYLEHALKMCFCFDELEYWVEVDERSPTLYRRREQRADSSSLPPNVYLQAYRPIDPKRQYNTTLQTRRLQYTGGIPQKRVPKSELLELGKEAWLERRRKHAQLQESCKQLMERQERDEESRQAQCQPGENTRQHNTSSYQYTNGQPAVRRSAMQSARYLYGPTADRVEPRVNAVVDYDRSKDKYPGRSHWYGTAPKSGTDAHPYSYSPMTGYHDRAYEAYQAHDHVQARVNGTYW</sequence>
<dbReference type="VEuPathDB" id="FungiDB:An02g11230"/>
<dbReference type="HAMAP" id="MF_00376">
    <property type="entry name" value="Dephospho_CoA_kinase"/>
    <property type="match status" value="1"/>
</dbReference>
<dbReference type="InterPro" id="IPR001977">
    <property type="entry name" value="Depp_CoAkinase"/>
</dbReference>
<dbReference type="Gene3D" id="3.40.50.300">
    <property type="entry name" value="P-loop containing nucleotide triphosphate hydrolases"/>
    <property type="match status" value="1"/>
</dbReference>
<feature type="region of interest" description="Disordered" evidence="3">
    <location>
        <begin position="380"/>
        <end position="417"/>
    </location>
</feature>
<dbReference type="VEuPathDB" id="FungiDB:ATCC64974_53710"/>
<dbReference type="VEuPathDB" id="FungiDB:An02g11220"/>
<dbReference type="PANTHER" id="PTHR10695">
    <property type="entry name" value="DEPHOSPHO-COA KINASE-RELATED"/>
    <property type="match status" value="1"/>
</dbReference>
<reference evidence="5" key="1">
    <citation type="journal article" date="2016" name="Genome Announc.">
        <title>Draft genome sequence of Aspergillus niger strain An76.</title>
        <authorList>
            <person name="Gong W."/>
            <person name="Cheng Z."/>
            <person name="Zhang H."/>
            <person name="Liu L."/>
            <person name="Gao P."/>
            <person name="Wang L."/>
        </authorList>
    </citation>
    <scope>NUCLEOTIDE SEQUENCE [LARGE SCALE GENOMIC DNA]</scope>
    <source>
        <strain evidence="5">An76</strain>
    </source>
</reference>
<evidence type="ECO:0000313" key="4">
    <source>
        <dbReference type="EMBL" id="GAQ37016.1"/>
    </source>
</evidence>
<evidence type="ECO:0000256" key="3">
    <source>
        <dbReference type="SAM" id="MobiDB-lite"/>
    </source>
</evidence>
<dbReference type="VEuPathDB" id="FungiDB:M747DRAFT_293594"/>
<dbReference type="GO" id="GO:0004140">
    <property type="term" value="F:dephospho-CoA kinase activity"/>
    <property type="evidence" value="ECO:0007669"/>
    <property type="project" value="InterPro"/>
</dbReference>
<name>A0A100IAI3_ASPNG</name>
<comment type="caution">
    <text evidence="4">The sequence shown here is derived from an EMBL/GenBank/DDBJ whole genome shotgun (WGS) entry which is preliminary data.</text>
</comment>
<dbReference type="PANTHER" id="PTHR10695:SF46">
    <property type="entry name" value="BIFUNCTIONAL COENZYME A SYNTHASE-RELATED"/>
    <property type="match status" value="1"/>
</dbReference>
<dbReference type="CDD" id="cd02022">
    <property type="entry name" value="DPCK"/>
    <property type="match status" value="1"/>
</dbReference>
<dbReference type="AlphaFoldDB" id="A0A100IAI3"/>
<dbReference type="InterPro" id="IPR027417">
    <property type="entry name" value="P-loop_NTPase"/>
</dbReference>
<feature type="compositionally biased region" description="Basic and acidic residues" evidence="3">
    <location>
        <begin position="381"/>
        <end position="392"/>
    </location>
</feature>
<gene>
    <name evidence="4" type="ORF">ABL_01979</name>
</gene>
<dbReference type="VEuPathDB" id="FungiDB:ASPNIDRAFT2_1175306"/>
<keyword evidence="2" id="KW-0067">ATP-binding</keyword>
<dbReference type="FunFam" id="3.40.50.300:FF:001227">
    <property type="entry name" value="Dephospho-CoA kinase CAB5"/>
    <property type="match status" value="1"/>
</dbReference>
<evidence type="ECO:0000313" key="5">
    <source>
        <dbReference type="Proteomes" id="UP000068243"/>
    </source>
</evidence>
<dbReference type="VEuPathDB" id="FungiDB:M747DRAFT_313177"/>
<evidence type="ECO:0000256" key="2">
    <source>
        <dbReference type="ARBA" id="ARBA00022840"/>
    </source>
</evidence>
<dbReference type="Proteomes" id="UP000068243">
    <property type="component" value="Unassembled WGS sequence"/>
</dbReference>
<dbReference type="SUPFAM" id="SSF52540">
    <property type="entry name" value="P-loop containing nucleoside triphosphate hydrolases"/>
    <property type="match status" value="1"/>
</dbReference>
<accession>A0A100IAI3</accession>
<dbReference type="PROSITE" id="PS51219">
    <property type="entry name" value="DPCK"/>
    <property type="match status" value="1"/>
</dbReference>
<dbReference type="Pfam" id="PF01121">
    <property type="entry name" value="CoaE"/>
    <property type="match status" value="1"/>
</dbReference>
<evidence type="ECO:0000256" key="1">
    <source>
        <dbReference type="ARBA" id="ARBA00022741"/>
    </source>
</evidence>
<keyword evidence="1" id="KW-0547">Nucleotide-binding</keyword>
<dbReference type="GO" id="GO:0015937">
    <property type="term" value="P:coenzyme A biosynthetic process"/>
    <property type="evidence" value="ECO:0007669"/>
    <property type="project" value="InterPro"/>
</dbReference>
<proteinExistence type="inferred from homology"/>
<feature type="compositionally biased region" description="Polar residues" evidence="3">
    <location>
        <begin position="393"/>
        <end position="416"/>
    </location>
</feature>
<organism evidence="4 5">
    <name type="scientific">Aspergillus niger</name>
    <dbReference type="NCBI Taxonomy" id="5061"/>
    <lineage>
        <taxon>Eukaryota</taxon>
        <taxon>Fungi</taxon>
        <taxon>Dikarya</taxon>
        <taxon>Ascomycota</taxon>
        <taxon>Pezizomycotina</taxon>
        <taxon>Eurotiomycetes</taxon>
        <taxon>Eurotiomycetidae</taxon>
        <taxon>Eurotiales</taxon>
        <taxon>Aspergillaceae</taxon>
        <taxon>Aspergillus</taxon>
        <taxon>Aspergillus subgen. Circumdati</taxon>
    </lineage>
</organism>
<dbReference type="PaxDb" id="5061-CADANGAP00002572"/>